<dbReference type="InterPro" id="IPR002560">
    <property type="entry name" value="Transposase_DDE"/>
</dbReference>
<evidence type="ECO:0000313" key="6">
    <source>
        <dbReference type="EMBL" id="WEK37667.1"/>
    </source>
</evidence>
<evidence type="ECO:0000313" key="3">
    <source>
        <dbReference type="EMBL" id="WEK34165.1"/>
    </source>
</evidence>
<sequence length="311" mass="36265">MNGKLLQQQYKHHISGYKDWDQKEHASEWMLFEENMGTHLSIDETALSNDELYTIVTNKAAKGRKGALVAMVRGTLADRVEEVLSRLSLKLRKRVQEVTLDMAANMNLIVKRCFPFAHRVIDRFHIQQLAGEAVQEIRIKYRWQAIDEENEQIALSRKAKQTYVQQLLSNGDSPKQLLARSRYLLFKQKIRWTPSQKQRAALLFELYPRVKQAYDLSIKLADIFRQCKCKEEAFKRLALWHNEVETAGIESFRTVSRSIETHYLAILNFFNNRSTNASAESFNAKIKAFRASARGVRDIKFFLFRLSKLYA</sequence>
<feature type="domain" description="Transposase IS204/IS1001/IS1096/IS1165 DDE" evidence="1">
    <location>
        <begin position="40"/>
        <end position="305"/>
    </location>
</feature>
<evidence type="ECO:0000313" key="8">
    <source>
        <dbReference type="Proteomes" id="UP001220610"/>
    </source>
</evidence>
<dbReference type="PANTHER" id="PTHR33498">
    <property type="entry name" value="TRANSPOSASE FOR INSERTION SEQUENCE ELEMENT IS1557"/>
    <property type="match status" value="1"/>
</dbReference>
<name>A0AAJ5WP31_9BACT</name>
<dbReference type="EMBL" id="CP119311">
    <property type="protein sequence ID" value="WEK34425.1"/>
    <property type="molecule type" value="Genomic_DNA"/>
</dbReference>
<dbReference type="PANTHER" id="PTHR33498:SF1">
    <property type="entry name" value="TRANSPOSASE FOR INSERTION SEQUENCE ELEMENT IS1557"/>
    <property type="match status" value="1"/>
</dbReference>
<accession>A0AAJ5WP31</accession>
<evidence type="ECO:0000259" key="1">
    <source>
        <dbReference type="Pfam" id="PF01610"/>
    </source>
</evidence>
<dbReference type="EMBL" id="CP119311">
    <property type="protein sequence ID" value="WEK34165.1"/>
    <property type="molecule type" value="Genomic_DNA"/>
</dbReference>
<evidence type="ECO:0000313" key="2">
    <source>
        <dbReference type="EMBL" id="WEK33689.1"/>
    </source>
</evidence>
<dbReference type="EMBL" id="CP119311">
    <property type="protein sequence ID" value="WEK36408.1"/>
    <property type="molecule type" value="Genomic_DNA"/>
</dbReference>
<dbReference type="Pfam" id="PF01610">
    <property type="entry name" value="DDE_Tnp_ISL3"/>
    <property type="match status" value="1"/>
</dbReference>
<reference evidence="3" key="1">
    <citation type="submission" date="2023-03" db="EMBL/GenBank/DDBJ databases">
        <title>Andean soil-derived lignocellulolytic bacterial consortium as a source of novel taxa and putative plastic-active enzymes.</title>
        <authorList>
            <person name="Diaz-Garcia L."/>
            <person name="Chuvochina M."/>
            <person name="Feuerriegel G."/>
            <person name="Bunk B."/>
            <person name="Sproer C."/>
            <person name="Streit W.R."/>
            <person name="Rodriguez L.M."/>
            <person name="Overmann J."/>
            <person name="Jimenez D.J."/>
        </authorList>
    </citation>
    <scope>NUCLEOTIDE SEQUENCE</scope>
    <source>
        <strain evidence="3">MAG 7</strain>
    </source>
</reference>
<dbReference type="Proteomes" id="UP001220610">
    <property type="component" value="Chromosome"/>
</dbReference>
<dbReference type="EMBL" id="CP119311">
    <property type="protein sequence ID" value="WEK33689.1"/>
    <property type="molecule type" value="Genomic_DNA"/>
</dbReference>
<dbReference type="InterPro" id="IPR047951">
    <property type="entry name" value="Transpos_ISL3"/>
</dbReference>
<gene>
    <name evidence="5" type="ORF">P0Y53_02755</name>
    <name evidence="6" type="ORF">P0Y53_09145</name>
    <name evidence="7" type="ORF">P0Y53_09855</name>
    <name evidence="2" type="ORF">P0Y53_14450</name>
    <name evidence="3" type="ORF">P0Y53_16885</name>
    <name evidence="4" type="ORF">P0Y53_18215</name>
</gene>
<protein>
    <submittedName>
        <fullName evidence="3">Transposase</fullName>
    </submittedName>
</protein>
<dbReference type="AlphaFoldDB" id="A0AAJ5WP31"/>
<dbReference type="EMBL" id="CP119311">
    <property type="protein sequence ID" value="WEK37805.1"/>
    <property type="molecule type" value="Genomic_DNA"/>
</dbReference>
<organism evidence="3 8">
    <name type="scientific">Candidatus Pseudobacter hemicellulosilyticus</name>
    <dbReference type="NCBI Taxonomy" id="3121375"/>
    <lineage>
        <taxon>Bacteria</taxon>
        <taxon>Pseudomonadati</taxon>
        <taxon>Bacteroidota</taxon>
        <taxon>Chitinophagia</taxon>
        <taxon>Chitinophagales</taxon>
        <taxon>Chitinophagaceae</taxon>
        <taxon>Pseudobacter</taxon>
    </lineage>
</organism>
<dbReference type="EMBL" id="CP119311">
    <property type="protein sequence ID" value="WEK37667.1"/>
    <property type="molecule type" value="Genomic_DNA"/>
</dbReference>
<proteinExistence type="predicted"/>
<evidence type="ECO:0000313" key="5">
    <source>
        <dbReference type="EMBL" id="WEK36408.1"/>
    </source>
</evidence>
<evidence type="ECO:0000313" key="4">
    <source>
        <dbReference type="EMBL" id="WEK34425.1"/>
    </source>
</evidence>
<evidence type="ECO:0000313" key="7">
    <source>
        <dbReference type="EMBL" id="WEK37805.1"/>
    </source>
</evidence>